<dbReference type="CDD" id="cd00761">
    <property type="entry name" value="Glyco_tranf_GTA_type"/>
    <property type="match status" value="1"/>
</dbReference>
<name>A0A212IDT1_9ENTR</name>
<dbReference type="Pfam" id="PF00535">
    <property type="entry name" value="Glycos_transf_2"/>
    <property type="match status" value="1"/>
</dbReference>
<dbReference type="Gene3D" id="3.40.50.12580">
    <property type="match status" value="1"/>
</dbReference>
<dbReference type="SUPFAM" id="SSF53756">
    <property type="entry name" value="UDP-Glycosyltransferase/glycogen phosphorylase"/>
    <property type="match status" value="1"/>
</dbReference>
<evidence type="ECO:0000259" key="1">
    <source>
        <dbReference type="Pfam" id="PF00535"/>
    </source>
</evidence>
<accession>A0A212IDT1</accession>
<protein>
    <recommendedName>
        <fullName evidence="1">Glycosyltransferase 2-like domain-containing protein</fullName>
    </recommendedName>
</protein>
<dbReference type="PANTHER" id="PTHR22916:SF3">
    <property type="entry name" value="UDP-GLCNAC:BETAGAL BETA-1,3-N-ACETYLGLUCOSAMINYLTRANSFERASE-LIKE PROTEIN 1"/>
    <property type="match status" value="1"/>
</dbReference>
<dbReference type="InterPro" id="IPR007554">
    <property type="entry name" value="Glycerophosphate_synth"/>
</dbReference>
<evidence type="ECO:0000313" key="2">
    <source>
        <dbReference type="EMBL" id="SBV64893.1"/>
    </source>
</evidence>
<reference evidence="2" key="1">
    <citation type="submission" date="2016-04" db="EMBL/GenBank/DDBJ databases">
        <authorList>
            <person name="Evans L.H."/>
            <person name="Alamgir A."/>
            <person name="Owens N."/>
            <person name="Weber N.D."/>
            <person name="Virtaneva K."/>
            <person name="Barbian K."/>
            <person name="Babar A."/>
            <person name="Rosenke K."/>
        </authorList>
    </citation>
    <scope>NUCLEOTIDE SEQUENCE</scope>
    <source>
        <strain evidence="2">92-3</strain>
    </source>
</reference>
<feature type="domain" description="Glycosyltransferase 2-like" evidence="1">
    <location>
        <begin position="47"/>
        <end position="161"/>
    </location>
</feature>
<dbReference type="Gene3D" id="3.90.550.10">
    <property type="entry name" value="Spore Coat Polysaccharide Biosynthesis Protein SpsA, Chain A"/>
    <property type="match status" value="1"/>
</dbReference>
<proteinExistence type="predicted"/>
<dbReference type="EMBL" id="FLUB01000018">
    <property type="protein sequence ID" value="SBV64893.1"/>
    <property type="molecule type" value="Genomic_DNA"/>
</dbReference>
<dbReference type="GO" id="GO:0016020">
    <property type="term" value="C:membrane"/>
    <property type="evidence" value="ECO:0007669"/>
    <property type="project" value="InterPro"/>
</dbReference>
<organism evidence="2">
    <name type="scientific">uncultured Citrobacter sp</name>
    <dbReference type="NCBI Taxonomy" id="200446"/>
    <lineage>
        <taxon>Bacteria</taxon>
        <taxon>Pseudomonadati</taxon>
        <taxon>Pseudomonadota</taxon>
        <taxon>Gammaproteobacteria</taxon>
        <taxon>Enterobacterales</taxon>
        <taxon>Enterobacteriaceae</taxon>
        <taxon>Citrobacter</taxon>
        <taxon>environmental samples</taxon>
    </lineage>
</organism>
<dbReference type="AlphaFoldDB" id="A0A212IDT1"/>
<dbReference type="InterPro" id="IPR001173">
    <property type="entry name" value="Glyco_trans_2-like"/>
</dbReference>
<dbReference type="InterPro" id="IPR029044">
    <property type="entry name" value="Nucleotide-diphossugar_trans"/>
</dbReference>
<dbReference type="Pfam" id="PF04464">
    <property type="entry name" value="Glyphos_transf"/>
    <property type="match status" value="1"/>
</dbReference>
<dbReference type="PANTHER" id="PTHR22916">
    <property type="entry name" value="GLYCOSYLTRANSFERASE"/>
    <property type="match status" value="1"/>
</dbReference>
<dbReference type="SUPFAM" id="SSF53448">
    <property type="entry name" value="Nucleotide-diphospho-sugar transferases"/>
    <property type="match status" value="1"/>
</dbReference>
<gene>
    <name evidence="2" type="ORF">KM92CIT3_60047</name>
</gene>
<dbReference type="GO" id="GO:0047355">
    <property type="term" value="F:CDP-glycerol glycerophosphotransferase activity"/>
    <property type="evidence" value="ECO:0007669"/>
    <property type="project" value="InterPro"/>
</dbReference>
<sequence length="872" mass="99732">MPVGRANARSFFEPRIHITMSESSKARSALTGIVKTLDTGREKPFVSVITPTWNRGVFLPYLLYMFRYQDYPADRRELVILDDSPQSHQSIIDRLTQNHPEKYNIRYIYHPEKLDLGKKRNMLNALAVGEYILCMDDDDYYPADKISYTIDMMQRHRALISGSDQIPIWYSHINRIFKTRSFGPQNILNGTFCYHRNYLKNHRYDDECNLGEEKGFTNQFTANPLQLPGERTIICISHSQNTFDKDFVLGSSEPLETPLAQAITDPMLKNWYQSLHNATHHQPIQWDYIDQVVIVNLDSRPDRLAHIQQELGFLNFPKEKITRIAASVATNGQIGRRQSHLRALKLAQQMGWKNYLLLEDDAVILKQEKHIRVLSSLLNALPKFPWEVILLGGEIKRGSILKSLTGMIHARDCNKVCAYLVNNSYYPVLAQQMEYDLSETLEGQWQPLLRDGKWLSCYPSICYQRPGYSDIEKKETDNIGYYFNKINKKTDAVNALTDAPLPSTAPRTDAIGFYMETSLHYAVYRPIITALQAMGHTCSLLVSDKIHASFLDEMTATIKTINDPLLGGTRLSVVIEKRQRFKCLVSPYYTPLLNGLADTHVRTMYGLAKEAWNHAWWNAFYHRILCYSHYSQRAVDIGGSAKVVGNPRFDEWHNHTYDTALPKSVKLNAKKQTILYAPTYGALSSLPHWAQQLSRLSHEYNVVTKLHHGTLHRPEESASLVLAQRYLKNRIDDPLHLLALMAQADYVLTDSSGFIFDAIHMNKRVILLSWPEMTSLLDGQQSFSTPDSADQRIRDVLPVAQDIQALRSALSDAFDWTALEAPLAEIRHHYCDAFMDGQAGKRAAQEIDSLVKAPQPLITNTLLHSLQKKLFS</sequence>
<dbReference type="GO" id="GO:0016758">
    <property type="term" value="F:hexosyltransferase activity"/>
    <property type="evidence" value="ECO:0007669"/>
    <property type="project" value="UniProtKB-ARBA"/>
</dbReference>
<dbReference type="InterPro" id="IPR043148">
    <property type="entry name" value="TagF_C"/>
</dbReference>